<dbReference type="PROSITE" id="PS51257">
    <property type="entry name" value="PROKAR_LIPOPROTEIN"/>
    <property type="match status" value="1"/>
</dbReference>
<accession>A0A8J8MA86</accession>
<dbReference type="Proteomes" id="UP000677305">
    <property type="component" value="Chromosome"/>
</dbReference>
<dbReference type="Gene3D" id="3.40.190.10">
    <property type="entry name" value="Periplasmic binding protein-like II"/>
    <property type="match status" value="2"/>
</dbReference>
<dbReference type="NCBIfam" id="TIGR02122">
    <property type="entry name" value="TRAP_TAXI"/>
    <property type="match status" value="1"/>
</dbReference>
<dbReference type="EMBL" id="CP058561">
    <property type="protein sequence ID" value="QUH29237.1"/>
    <property type="molecule type" value="Genomic_DNA"/>
</dbReference>
<sequence>MKKNKVLSISVIVVLLFAMVTGCSNTSKIKRCSLGSGSVGGTFYLMGGGITTLINKYLPDNFMYSTETTGGSTANLGMLQKGDVELGIAMTSSVLGGYQGSAAWTNGVAHDKVRGMIALYPSSMTIYALADMDIETLKDLNGKTVGLGSKGAAMDTTLRIIFDEMGIKPSAIHNDGHSATAKAVADGVIDCAITFMNPPWPAIMEIEGTKDLKFIALTEDEQNKIMDIFDFYSKSVIKKGAYKGVKEDTLSLNEWNFLCTSSDISVDEIYIITKTIYENQADLLAIHHAASNIVPENNIYSPIPLHGGVVKYMEEVGIDVPSELIPDEYTKE</sequence>
<dbReference type="Pfam" id="PF16868">
    <property type="entry name" value="NMT1_3"/>
    <property type="match status" value="1"/>
</dbReference>
<dbReference type="PANTHER" id="PTHR42941:SF1">
    <property type="entry name" value="SLL1037 PROTEIN"/>
    <property type="match status" value="1"/>
</dbReference>
<dbReference type="CDD" id="cd13520">
    <property type="entry name" value="PBP2_TAXI_TRAP"/>
    <property type="match status" value="1"/>
</dbReference>
<reference evidence="1 2" key="1">
    <citation type="submission" date="2020-07" db="EMBL/GenBank/DDBJ databases">
        <title>Vallitalea guaymasensis genome.</title>
        <authorList>
            <person name="Postec A."/>
        </authorList>
    </citation>
    <scope>NUCLEOTIDE SEQUENCE [LARGE SCALE GENOMIC DNA]</scope>
    <source>
        <strain evidence="1 2">Ra1766G1</strain>
    </source>
</reference>
<dbReference type="InterPro" id="IPR011852">
    <property type="entry name" value="TRAP_TAXI"/>
</dbReference>
<keyword evidence="2" id="KW-1185">Reference proteome</keyword>
<dbReference type="RefSeq" id="WP_212693351.1">
    <property type="nucleotide sequence ID" value="NZ_CP058561.1"/>
</dbReference>
<gene>
    <name evidence="1" type="ORF">HYG85_09980</name>
</gene>
<dbReference type="AlphaFoldDB" id="A0A8J8MA86"/>
<proteinExistence type="predicted"/>
<evidence type="ECO:0000313" key="1">
    <source>
        <dbReference type="EMBL" id="QUH29237.1"/>
    </source>
</evidence>
<evidence type="ECO:0000313" key="2">
    <source>
        <dbReference type="Proteomes" id="UP000677305"/>
    </source>
</evidence>
<dbReference type="PANTHER" id="PTHR42941">
    <property type="entry name" value="SLL1037 PROTEIN"/>
    <property type="match status" value="1"/>
</dbReference>
<name>A0A8J8MA86_9FIRM</name>
<dbReference type="KEGG" id="vgu:HYG85_09980"/>
<protein>
    <submittedName>
        <fullName evidence="1">TAXI family TRAP transporter solute-binding subunit</fullName>
    </submittedName>
</protein>
<dbReference type="SUPFAM" id="SSF53850">
    <property type="entry name" value="Periplasmic binding protein-like II"/>
    <property type="match status" value="1"/>
</dbReference>
<organism evidence="1 2">
    <name type="scientific">Vallitalea guaymasensis</name>
    <dbReference type="NCBI Taxonomy" id="1185412"/>
    <lineage>
        <taxon>Bacteria</taxon>
        <taxon>Bacillati</taxon>
        <taxon>Bacillota</taxon>
        <taxon>Clostridia</taxon>
        <taxon>Lachnospirales</taxon>
        <taxon>Vallitaleaceae</taxon>
        <taxon>Vallitalea</taxon>
    </lineage>
</organism>